<dbReference type="KEGG" id="chyd:H4K34_13110"/>
<proteinExistence type="predicted"/>
<sequence>MKLFLVLILSCFLLQTTCGQSLHQEIYASPRDFAQKLNASFKQGDQQIFESFFQSWHKWSLEKDSKAKQRTASFVDSIFQMAYQAHDYTIYGWKSNRNPKESEYLILPNLIPICIKDSIYLSSLDSLKTCGRNSKSLQYSPSLSFDSTKVIYDNPYYTSVLRIFLEEDYLDKSYFLSSWINCPPTASPKEFSSPPMILGCQINKKKDNVVVHLKLSNTEFYLHLTKNDKTWNMEVLPFREIRD</sequence>
<dbReference type="AlphaFoldDB" id="A0A7H0VC62"/>
<evidence type="ECO:0000313" key="2">
    <source>
        <dbReference type="Proteomes" id="UP000516305"/>
    </source>
</evidence>
<evidence type="ECO:0000313" key="1">
    <source>
        <dbReference type="EMBL" id="QNR23310.1"/>
    </source>
</evidence>
<gene>
    <name evidence="1" type="ORF">H4K34_13110</name>
</gene>
<dbReference type="EMBL" id="CP060139">
    <property type="protein sequence ID" value="QNR23310.1"/>
    <property type="molecule type" value="Genomic_DNA"/>
</dbReference>
<dbReference type="RefSeq" id="WP_210757839.1">
    <property type="nucleotide sequence ID" value="NZ_CP060139.1"/>
</dbReference>
<reference evidence="1 2" key="1">
    <citation type="submission" date="2020-08" db="EMBL/GenBank/DDBJ databases">
        <title>Croceimicrobium hydrocarbonivorans gen. nov., sp. nov., a novel marine bacterium isolated from a bacterial consortium that degrades polyethylene terephthalate.</title>
        <authorList>
            <person name="Liu R."/>
        </authorList>
    </citation>
    <scope>NUCLEOTIDE SEQUENCE [LARGE SCALE GENOMIC DNA]</scope>
    <source>
        <strain evidence="1 2">A20-9</strain>
    </source>
</reference>
<accession>A0A7H0VC62</accession>
<protein>
    <submittedName>
        <fullName evidence="1">Uncharacterized protein</fullName>
    </submittedName>
</protein>
<dbReference type="Proteomes" id="UP000516305">
    <property type="component" value="Chromosome"/>
</dbReference>
<name>A0A7H0VC62_9FLAO</name>
<keyword evidence="2" id="KW-1185">Reference proteome</keyword>
<organism evidence="1 2">
    <name type="scientific">Croceimicrobium hydrocarbonivorans</name>
    <dbReference type="NCBI Taxonomy" id="2761580"/>
    <lineage>
        <taxon>Bacteria</taxon>
        <taxon>Pseudomonadati</taxon>
        <taxon>Bacteroidota</taxon>
        <taxon>Flavobacteriia</taxon>
        <taxon>Flavobacteriales</taxon>
        <taxon>Owenweeksiaceae</taxon>
        <taxon>Croceimicrobium</taxon>
    </lineage>
</organism>